<evidence type="ECO:0000256" key="3">
    <source>
        <dbReference type="ARBA" id="ARBA00007282"/>
    </source>
</evidence>
<dbReference type="InterPro" id="IPR044851">
    <property type="entry name" value="Wax_synthase"/>
</dbReference>
<feature type="transmembrane region" description="Helical" evidence="8">
    <location>
        <begin position="204"/>
        <end position="225"/>
    </location>
</feature>
<comment type="caution">
    <text evidence="10">The sequence shown here is derived from an EMBL/GenBank/DDBJ whole genome shotgun (WGS) entry which is preliminary data.</text>
</comment>
<dbReference type="EMBL" id="MCGO01000053">
    <property type="protein sequence ID" value="ORY36885.1"/>
    <property type="molecule type" value="Genomic_DNA"/>
</dbReference>
<reference evidence="10 11" key="1">
    <citation type="submission" date="2016-07" db="EMBL/GenBank/DDBJ databases">
        <title>Pervasive Adenine N6-methylation of Active Genes in Fungi.</title>
        <authorList>
            <consortium name="DOE Joint Genome Institute"/>
            <person name="Mondo S.J."/>
            <person name="Dannebaum R.O."/>
            <person name="Kuo R.C."/>
            <person name="Labutti K."/>
            <person name="Haridas S."/>
            <person name="Kuo A."/>
            <person name="Salamov A."/>
            <person name="Ahrendt S.R."/>
            <person name="Lipzen A."/>
            <person name="Sullivan W."/>
            <person name="Andreopoulos W.B."/>
            <person name="Clum A."/>
            <person name="Lindquist E."/>
            <person name="Daum C."/>
            <person name="Ramamoorthy G.K."/>
            <person name="Gryganskyi A."/>
            <person name="Culley D."/>
            <person name="Magnuson J.K."/>
            <person name="James T.Y."/>
            <person name="O'Malley M.A."/>
            <person name="Stajich J.E."/>
            <person name="Spatafora J.W."/>
            <person name="Visel A."/>
            <person name="Grigoriev I.V."/>
        </authorList>
    </citation>
    <scope>NUCLEOTIDE SEQUENCE [LARGE SCALE GENOMIC DNA]</scope>
    <source>
        <strain evidence="10 11">JEL800</strain>
    </source>
</reference>
<organism evidence="10 11">
    <name type="scientific">Rhizoclosmatium globosum</name>
    <dbReference type="NCBI Taxonomy" id="329046"/>
    <lineage>
        <taxon>Eukaryota</taxon>
        <taxon>Fungi</taxon>
        <taxon>Fungi incertae sedis</taxon>
        <taxon>Chytridiomycota</taxon>
        <taxon>Chytridiomycota incertae sedis</taxon>
        <taxon>Chytridiomycetes</taxon>
        <taxon>Chytridiales</taxon>
        <taxon>Chytriomycetaceae</taxon>
        <taxon>Rhizoclosmatium</taxon>
    </lineage>
</organism>
<keyword evidence="5 8" id="KW-0812">Transmembrane</keyword>
<feature type="domain" description="Wax synthase" evidence="9">
    <location>
        <begin position="171"/>
        <end position="240"/>
    </location>
</feature>
<dbReference type="GO" id="GO:0016020">
    <property type="term" value="C:membrane"/>
    <property type="evidence" value="ECO:0007669"/>
    <property type="project" value="UniProtKB-SubCell"/>
</dbReference>
<keyword evidence="4" id="KW-0808">Transferase</keyword>
<dbReference type="GO" id="GO:0008374">
    <property type="term" value="F:O-acyltransferase activity"/>
    <property type="evidence" value="ECO:0007669"/>
    <property type="project" value="InterPro"/>
</dbReference>
<evidence type="ECO:0000259" key="9">
    <source>
        <dbReference type="Pfam" id="PF13813"/>
    </source>
</evidence>
<evidence type="ECO:0000256" key="4">
    <source>
        <dbReference type="ARBA" id="ARBA00022679"/>
    </source>
</evidence>
<evidence type="ECO:0000256" key="1">
    <source>
        <dbReference type="ARBA" id="ARBA00004141"/>
    </source>
</evidence>
<evidence type="ECO:0000313" key="11">
    <source>
        <dbReference type="Proteomes" id="UP000193642"/>
    </source>
</evidence>
<dbReference type="PANTHER" id="PTHR31595">
    <property type="entry name" value="LONG-CHAIN-ALCOHOL O-FATTY-ACYLTRANSFERASE 3-RELATED"/>
    <property type="match status" value="1"/>
</dbReference>
<name>A0A1Y2BRX6_9FUNG</name>
<comment type="pathway">
    <text evidence="2">Secondary metabolite biosynthesis.</text>
</comment>
<sequence>MLTLTIGTPLSIKSPSNNLALRMAGGNIGIIMLLKTIQAFVTRPSINSIKSYTTFLASTREPTATTKPRPFRIIIHKKDRTFNYWTQELTRWSALYTIYCIARILLKTFPLNPHASGIVPPWDLPGLRDQLIFFLLFYTQLELGYSIVFHFISITSKTPFSPIMYTPYLHRWNTLVKDFLAMVVFSPVMKVLTKKGSREMKFTVACLAAFVFSGLLHEYIAFLQFGVDPRGNGFEFSFFVCIETWVGRGLGWFGTMSVLLSTTRLFSAQYVRSGVGAQVSFPVPWFID</sequence>
<feature type="transmembrane region" description="Helical" evidence="8">
    <location>
        <begin position="20"/>
        <end position="41"/>
    </location>
</feature>
<dbReference type="Pfam" id="PF13813">
    <property type="entry name" value="MBOAT_2"/>
    <property type="match status" value="1"/>
</dbReference>
<evidence type="ECO:0000256" key="5">
    <source>
        <dbReference type="ARBA" id="ARBA00022692"/>
    </source>
</evidence>
<protein>
    <recommendedName>
        <fullName evidence="9">Wax synthase domain-containing protein</fullName>
    </recommendedName>
</protein>
<evidence type="ECO:0000256" key="6">
    <source>
        <dbReference type="ARBA" id="ARBA00022989"/>
    </source>
</evidence>
<comment type="similarity">
    <text evidence="3">Belongs to the wax synthase family.</text>
</comment>
<evidence type="ECO:0000256" key="7">
    <source>
        <dbReference type="ARBA" id="ARBA00023136"/>
    </source>
</evidence>
<keyword evidence="11" id="KW-1185">Reference proteome</keyword>
<keyword evidence="7 8" id="KW-0472">Membrane</keyword>
<dbReference type="PANTHER" id="PTHR31595:SF57">
    <property type="entry name" value="OS04G0481900 PROTEIN"/>
    <property type="match status" value="1"/>
</dbReference>
<evidence type="ECO:0000256" key="2">
    <source>
        <dbReference type="ARBA" id="ARBA00005179"/>
    </source>
</evidence>
<evidence type="ECO:0000256" key="8">
    <source>
        <dbReference type="SAM" id="Phobius"/>
    </source>
</evidence>
<dbReference type="OrthoDB" id="10476100at2759"/>
<evidence type="ECO:0000313" key="10">
    <source>
        <dbReference type="EMBL" id="ORY36885.1"/>
    </source>
</evidence>
<feature type="transmembrane region" description="Helical" evidence="8">
    <location>
        <begin position="131"/>
        <end position="152"/>
    </location>
</feature>
<dbReference type="Proteomes" id="UP000193642">
    <property type="component" value="Unassembled WGS sequence"/>
</dbReference>
<dbReference type="AlphaFoldDB" id="A0A1Y2BRX6"/>
<proteinExistence type="inferred from homology"/>
<comment type="subcellular location">
    <subcellularLocation>
        <location evidence="1">Membrane</location>
        <topology evidence="1">Multi-pass membrane protein</topology>
    </subcellularLocation>
</comment>
<gene>
    <name evidence="10" type="ORF">BCR33DRAFT_721806</name>
</gene>
<keyword evidence="6 8" id="KW-1133">Transmembrane helix</keyword>
<dbReference type="InterPro" id="IPR032805">
    <property type="entry name" value="Wax_synthase_dom"/>
</dbReference>
<dbReference type="GO" id="GO:0006629">
    <property type="term" value="P:lipid metabolic process"/>
    <property type="evidence" value="ECO:0007669"/>
    <property type="project" value="InterPro"/>
</dbReference>
<feature type="transmembrane region" description="Helical" evidence="8">
    <location>
        <begin position="245"/>
        <end position="266"/>
    </location>
</feature>
<accession>A0A1Y2BRX6</accession>